<feature type="region of interest" description="Disordered" evidence="1">
    <location>
        <begin position="1"/>
        <end position="55"/>
    </location>
</feature>
<keyword evidence="2" id="KW-0812">Transmembrane</keyword>
<evidence type="ECO:0000313" key="4">
    <source>
        <dbReference type="Proteomes" id="UP000218598"/>
    </source>
</evidence>
<protein>
    <submittedName>
        <fullName evidence="3">Uncharacterized protein</fullName>
    </submittedName>
</protein>
<organism evidence="3 4">
    <name type="scientific">Brachybacterium alimentarium</name>
    <dbReference type="NCBI Taxonomy" id="47845"/>
    <lineage>
        <taxon>Bacteria</taxon>
        <taxon>Bacillati</taxon>
        <taxon>Actinomycetota</taxon>
        <taxon>Actinomycetes</taxon>
        <taxon>Micrococcales</taxon>
        <taxon>Dermabacteraceae</taxon>
        <taxon>Brachybacterium</taxon>
    </lineage>
</organism>
<accession>A0A2A3YFT1</accession>
<proteinExistence type="predicted"/>
<feature type="compositionally biased region" description="Basic and acidic residues" evidence="1">
    <location>
        <begin position="40"/>
        <end position="55"/>
    </location>
</feature>
<evidence type="ECO:0000256" key="1">
    <source>
        <dbReference type="SAM" id="MobiDB-lite"/>
    </source>
</evidence>
<feature type="compositionally biased region" description="Pro residues" evidence="1">
    <location>
        <begin position="420"/>
        <end position="437"/>
    </location>
</feature>
<feature type="region of interest" description="Disordered" evidence="1">
    <location>
        <begin position="566"/>
        <end position="585"/>
    </location>
</feature>
<feature type="region of interest" description="Disordered" evidence="1">
    <location>
        <begin position="414"/>
        <end position="437"/>
    </location>
</feature>
<keyword evidence="2" id="KW-0472">Membrane</keyword>
<feature type="region of interest" description="Disordered" evidence="1">
    <location>
        <begin position="123"/>
        <end position="144"/>
    </location>
</feature>
<dbReference type="RefSeq" id="WP_096197678.1">
    <property type="nucleotide sequence ID" value="NZ_NRGR01000025.1"/>
</dbReference>
<feature type="region of interest" description="Disordered" evidence="1">
    <location>
        <begin position="223"/>
        <end position="377"/>
    </location>
</feature>
<comment type="caution">
    <text evidence="3">The sequence shown here is derived from an EMBL/GenBank/DDBJ whole genome shotgun (WGS) entry which is preliminary data.</text>
</comment>
<evidence type="ECO:0000256" key="2">
    <source>
        <dbReference type="SAM" id="Phobius"/>
    </source>
</evidence>
<sequence length="585" mass="61422">MDDFDDARFTRGPAPLGGRARRRALLREPQGRPGPANDGCRQDGSESQDPGERLRCTEDVLEELVDGGDGRSAVAVHGLTPAGRLQTRAEMQLLAALEEVAGLRTVPTILTVEDDGYVRESAPALRRRGGRRSAEAGPPATAEREAVAHVRDELDALIDEVHERGWVLGAAPGEGLGRRADGSVVLRDLRGLRPSEQLADRHADRAWVDSVLDDQERTLRRRVHACEQPLPDTDVTRARTGPRSGPDAADLAAVSVDPALSSGRLGPGEPARHDDRDRFGRESGDGDGDGGWGGDGDSGRYEEWAPRRGEDGDGPWEEPTTGRSGSRTAMARLRPLGPLPPHHPERRIRPGRLLGAGVRRRPGAGGPPEGSRAARAGRGLRRRAVLSAGAVVLAGVVIGTGSWLALAPDGTDAVTDRPAPHAPQPPSASAPAPPPVIEDPWALAAELAGSRHAYVTGLSSRSVAVPGSAASREDDDVRRAYESLTIDGGGPVIHEATLLEGPVEDGTAELLVITSTETYSVREAASGKEGAAETVPASAEVEIRLSLQWDGTRWLVASSVPVGEAAGGASSSLHQAVLGDEGAAR</sequence>
<feature type="compositionally biased region" description="Basic and acidic residues" evidence="1">
    <location>
        <begin position="297"/>
        <end position="311"/>
    </location>
</feature>
<reference evidence="3 4" key="1">
    <citation type="journal article" date="2017" name="Elife">
        <title>Extensive horizontal gene transfer in cheese-associated bacteria.</title>
        <authorList>
            <person name="Bonham K.S."/>
            <person name="Wolfe B.E."/>
            <person name="Dutton R.J."/>
        </authorList>
    </citation>
    <scope>NUCLEOTIDE SEQUENCE [LARGE SCALE GENOMIC DNA]</scope>
    <source>
        <strain evidence="3 4">341_9</strain>
    </source>
</reference>
<dbReference type="EMBL" id="NRGR01000025">
    <property type="protein sequence ID" value="PCC38144.1"/>
    <property type="molecule type" value="Genomic_DNA"/>
</dbReference>
<dbReference type="AlphaFoldDB" id="A0A2A3YFT1"/>
<dbReference type="Proteomes" id="UP000218598">
    <property type="component" value="Unassembled WGS sequence"/>
</dbReference>
<feature type="compositionally biased region" description="Basic and acidic residues" evidence="1">
    <location>
        <begin position="270"/>
        <end position="284"/>
    </location>
</feature>
<name>A0A2A3YFT1_9MICO</name>
<evidence type="ECO:0000313" key="3">
    <source>
        <dbReference type="EMBL" id="PCC38144.1"/>
    </source>
</evidence>
<dbReference type="OrthoDB" id="4792174at2"/>
<keyword evidence="2" id="KW-1133">Transmembrane helix</keyword>
<feature type="transmembrane region" description="Helical" evidence="2">
    <location>
        <begin position="384"/>
        <end position="406"/>
    </location>
</feature>
<keyword evidence="4" id="KW-1185">Reference proteome</keyword>
<gene>
    <name evidence="3" type="ORF">CIK66_15505</name>
</gene>